<reference evidence="2 3" key="2">
    <citation type="submission" date="2018-03" db="EMBL/GenBank/DDBJ databases">
        <title>Genetic Diversity and Phenotypic Plasticity of AHL Mediated Quorum Sensing in Environmental Strains of Vibrio mediterranei.</title>
        <authorList>
            <person name="Lantoine F."/>
            <person name="Vouve F."/>
        </authorList>
    </citation>
    <scope>NUCLEOTIDE SEQUENCE [LARGE SCALE GENOMIC DNA]</scope>
    <source>
        <strain evidence="2 3">17LN0615E</strain>
    </source>
</reference>
<feature type="domain" description="HTH marR-type" evidence="1">
    <location>
        <begin position="51"/>
        <end position="83"/>
    </location>
</feature>
<keyword evidence="3" id="KW-1185">Reference proteome</keyword>
<dbReference type="Pfam" id="PF01047">
    <property type="entry name" value="MarR"/>
    <property type="match status" value="1"/>
</dbReference>
<gene>
    <name evidence="2" type="ORF">COR51_23730</name>
</gene>
<reference evidence="2 3" key="1">
    <citation type="submission" date="2017-09" db="EMBL/GenBank/DDBJ databases">
        <authorList>
            <person name="Girard L."/>
            <person name="Lami R."/>
            <person name="Suzuki M."/>
            <person name="Baudart J."/>
        </authorList>
    </citation>
    <scope>NUCLEOTIDE SEQUENCE [LARGE SCALE GENOMIC DNA]</scope>
    <source>
        <strain evidence="2 3">17LN0615E</strain>
    </source>
</reference>
<protein>
    <recommendedName>
        <fullName evidence="1">HTH marR-type domain-containing protein</fullName>
    </recommendedName>
</protein>
<evidence type="ECO:0000259" key="1">
    <source>
        <dbReference type="Pfam" id="PF01047"/>
    </source>
</evidence>
<evidence type="ECO:0000313" key="2">
    <source>
        <dbReference type="EMBL" id="PRQ65135.1"/>
    </source>
</evidence>
<comment type="caution">
    <text evidence="2">The sequence shown here is derived from an EMBL/GenBank/DDBJ whole genome shotgun (WGS) entry which is preliminary data.</text>
</comment>
<sequence length="115" mass="12786">MATPKELKGMTMLFVKLFDIYTKINACPRKMGALEVVCLIGDLHRDGTEWVRVKDLAENTQQDPANLSRVVQQLLKEGLIERKFLGLDGEMTEARTKTPIIKLEAECLAAIGGVV</sequence>
<dbReference type="InterPro" id="IPR000835">
    <property type="entry name" value="HTH_MarR-typ"/>
</dbReference>
<dbReference type="RefSeq" id="WP_106008898.1">
    <property type="nucleotide sequence ID" value="NZ_JAKEUH010000225.1"/>
</dbReference>
<dbReference type="InterPro" id="IPR036390">
    <property type="entry name" value="WH_DNA-bd_sf"/>
</dbReference>
<evidence type="ECO:0000313" key="3">
    <source>
        <dbReference type="Proteomes" id="UP000238163"/>
    </source>
</evidence>
<dbReference type="InterPro" id="IPR036388">
    <property type="entry name" value="WH-like_DNA-bd_sf"/>
</dbReference>
<organism evidence="2 3">
    <name type="scientific">Vibrio mediterranei</name>
    <dbReference type="NCBI Taxonomy" id="689"/>
    <lineage>
        <taxon>Bacteria</taxon>
        <taxon>Pseudomonadati</taxon>
        <taxon>Pseudomonadota</taxon>
        <taxon>Gammaproteobacteria</taxon>
        <taxon>Vibrionales</taxon>
        <taxon>Vibrionaceae</taxon>
        <taxon>Vibrio</taxon>
    </lineage>
</organism>
<dbReference type="SUPFAM" id="SSF46785">
    <property type="entry name" value="Winged helix' DNA-binding domain"/>
    <property type="match status" value="1"/>
</dbReference>
<dbReference type="Proteomes" id="UP000238163">
    <property type="component" value="Unassembled WGS sequence"/>
</dbReference>
<proteinExistence type="predicted"/>
<name>A0ABX5D9I5_9VIBR</name>
<dbReference type="EMBL" id="NWTN01000026">
    <property type="protein sequence ID" value="PRQ65135.1"/>
    <property type="molecule type" value="Genomic_DNA"/>
</dbReference>
<accession>A0ABX5D9I5</accession>
<dbReference type="Gene3D" id="1.10.10.10">
    <property type="entry name" value="Winged helix-like DNA-binding domain superfamily/Winged helix DNA-binding domain"/>
    <property type="match status" value="1"/>
</dbReference>